<name>A0A975BP24_9BACT</name>
<proteinExistence type="predicted"/>
<dbReference type="AlphaFoldDB" id="A0A975BP24"/>
<dbReference type="EMBL" id="CP061800">
    <property type="protein sequence ID" value="QTA88554.1"/>
    <property type="molecule type" value="Genomic_DNA"/>
</dbReference>
<protein>
    <submittedName>
        <fullName evidence="1">Uncharacterized protein</fullName>
    </submittedName>
</protein>
<keyword evidence="2" id="KW-1185">Reference proteome</keyword>
<dbReference type="Proteomes" id="UP000663722">
    <property type="component" value="Chromosome"/>
</dbReference>
<sequence>MNLCDKGILKNFRILIFRMNDIRLIFKKSNHQNCLYTSSAIVVRGTSATICLTYSLRSINVPSV</sequence>
<evidence type="ECO:0000313" key="2">
    <source>
        <dbReference type="Proteomes" id="UP000663722"/>
    </source>
</evidence>
<dbReference type="KEGG" id="dmm:dnm_046010"/>
<evidence type="ECO:0000313" key="1">
    <source>
        <dbReference type="EMBL" id="QTA88554.1"/>
    </source>
</evidence>
<reference evidence="1" key="1">
    <citation type="journal article" date="2021" name="Microb. Physiol.">
        <title>Proteogenomic Insights into the Physiology of Marine, Sulfate-Reducing, Filamentous Desulfonema limicola and Desulfonema magnum.</title>
        <authorList>
            <person name="Schnaars V."/>
            <person name="Wohlbrand L."/>
            <person name="Scheve S."/>
            <person name="Hinrichs C."/>
            <person name="Reinhardt R."/>
            <person name="Rabus R."/>
        </authorList>
    </citation>
    <scope>NUCLEOTIDE SEQUENCE</scope>
    <source>
        <strain evidence="1">4be13</strain>
    </source>
</reference>
<gene>
    <name evidence="1" type="ORF">dnm_046010</name>
</gene>
<organism evidence="1 2">
    <name type="scientific">Desulfonema magnum</name>
    <dbReference type="NCBI Taxonomy" id="45655"/>
    <lineage>
        <taxon>Bacteria</taxon>
        <taxon>Pseudomonadati</taxon>
        <taxon>Thermodesulfobacteriota</taxon>
        <taxon>Desulfobacteria</taxon>
        <taxon>Desulfobacterales</taxon>
        <taxon>Desulfococcaceae</taxon>
        <taxon>Desulfonema</taxon>
    </lineage>
</organism>
<accession>A0A975BP24</accession>